<dbReference type="Pfam" id="PF05544">
    <property type="entry name" value="Pro_racemase"/>
    <property type="match status" value="1"/>
</dbReference>
<gene>
    <name evidence="2" type="ORF">PAPYR_6815</name>
</gene>
<protein>
    <submittedName>
        <fullName evidence="2">Proline racemase</fullName>
    </submittedName>
</protein>
<proteinExistence type="inferred from homology"/>
<comment type="caution">
    <text evidence="2">The sequence shown here is derived from an EMBL/GenBank/DDBJ whole genome shotgun (WGS) entry which is preliminary data.</text>
</comment>
<dbReference type="Gene3D" id="3.10.310.10">
    <property type="entry name" value="Diaminopimelate Epimerase, Chain A, domain 1"/>
    <property type="match status" value="2"/>
</dbReference>
<accession>A0ABQ8UFX5</accession>
<organism evidence="2 3">
    <name type="scientific">Paratrimastix pyriformis</name>
    <dbReference type="NCBI Taxonomy" id="342808"/>
    <lineage>
        <taxon>Eukaryota</taxon>
        <taxon>Metamonada</taxon>
        <taxon>Preaxostyla</taxon>
        <taxon>Paratrimastigidae</taxon>
        <taxon>Paratrimastix</taxon>
    </lineage>
</organism>
<dbReference type="Proteomes" id="UP001141327">
    <property type="component" value="Unassembled WGS sequence"/>
</dbReference>
<sequence>MSSPVVPPATPVLDLLLSHSSESYTERTHAGVFPTRDRSSVDQKQLFAGAEEGLVVAVVSPPTPGSGADLTIQYLAPKSRLEFCGHATLGFLYHLIHVARQDFVSVILEVPSAKCVMRGTASKPAGAHAVTASFLGPPTRASTAGTLILTLPTRIVELMRRVAGAYFNPALSARGNIIEMNVATCGGNIFLDVPFAQLFCVDGLPATDAFFTAATVPFLTEVALVLREFAATVPSVKTATESVWSSATAGAAPPLLLMFYHFHTATEGHSFVLYDEREVDRTPCGSGGSALAAVLHQRAGMQVGQSYTLRSPFGVAFEYTLVEATADQVRVRVQTDLPC</sequence>
<dbReference type="SUPFAM" id="SSF54506">
    <property type="entry name" value="Diaminopimelate epimerase-like"/>
    <property type="match status" value="1"/>
</dbReference>
<name>A0ABQ8UFX5_9EUKA</name>
<dbReference type="InterPro" id="IPR008794">
    <property type="entry name" value="Pro_racemase_fam"/>
</dbReference>
<evidence type="ECO:0000256" key="1">
    <source>
        <dbReference type="ARBA" id="ARBA00007529"/>
    </source>
</evidence>
<reference evidence="2" key="1">
    <citation type="journal article" date="2022" name="bioRxiv">
        <title>Genomics of Preaxostyla Flagellates Illuminates Evolutionary Transitions and the Path Towards Mitochondrial Loss.</title>
        <authorList>
            <person name="Novak L.V.F."/>
            <person name="Treitli S.C."/>
            <person name="Pyrih J."/>
            <person name="Halakuc P."/>
            <person name="Pipaliya S.V."/>
            <person name="Vacek V."/>
            <person name="Brzon O."/>
            <person name="Soukal P."/>
            <person name="Eme L."/>
            <person name="Dacks J.B."/>
            <person name="Karnkowska A."/>
            <person name="Elias M."/>
            <person name="Hampl V."/>
        </authorList>
    </citation>
    <scope>NUCLEOTIDE SEQUENCE</scope>
    <source>
        <strain evidence="2">RCP-MX</strain>
    </source>
</reference>
<keyword evidence="3" id="KW-1185">Reference proteome</keyword>
<evidence type="ECO:0000313" key="3">
    <source>
        <dbReference type="Proteomes" id="UP001141327"/>
    </source>
</evidence>
<comment type="similarity">
    <text evidence="1">Belongs to the proline racemase family.</text>
</comment>
<dbReference type="EMBL" id="JAPMOS010000042">
    <property type="protein sequence ID" value="KAJ4457673.1"/>
    <property type="molecule type" value="Genomic_DNA"/>
</dbReference>
<evidence type="ECO:0000313" key="2">
    <source>
        <dbReference type="EMBL" id="KAJ4457673.1"/>
    </source>
</evidence>